<dbReference type="Pfam" id="PF00657">
    <property type="entry name" value="Lipase_GDSL"/>
    <property type="match status" value="1"/>
</dbReference>
<evidence type="ECO:0000256" key="3">
    <source>
        <dbReference type="SAM" id="SignalP"/>
    </source>
</evidence>
<dbReference type="PANTHER" id="PTHR45642:SF46">
    <property type="entry name" value="OS06G0636700 PROTEIN"/>
    <property type="match status" value="1"/>
</dbReference>
<dbReference type="OrthoDB" id="1600564at2759"/>
<dbReference type="AlphaFoldDB" id="A0A9Q0KV69"/>
<evidence type="ECO:0008006" key="6">
    <source>
        <dbReference type="Google" id="ProtNLM"/>
    </source>
</evidence>
<feature type="signal peptide" evidence="3">
    <location>
        <begin position="1"/>
        <end position="23"/>
    </location>
</feature>
<sequence length="502" mass="55882">MLSAAAFSLLLIFLLIVTVPIRARPPAIIVLGDSTVDSGNNNQIRTVLKSNHHPYGRDFLGGQPTGRFSNGRLPPDFISEAMGIKPLVPAYLDPQFTIKDFATGVCFASAGTGYDNATSDVLNVIPLWKEIENYKAYQSRLREFLGVEMANQILSEALYLISIGTNDFLENYFVLPVRSSKFTVRQYQDFLIGIAENFLKELYELGARKISLGGLPPMGCLPLERTTNAIAGGGCIQKYNVVAKNFNVKLQGLVLRLQKELPEIQLVFSNPYDFVLQIIRNPTLFGFENAAVACCGTGLFELGYLCDEHNPFTCMDANKYKRKIELWSSITRYEEALQEREVLAYLISCTDNSSDGSRNGQKSKTVAGSGSGGDHPASFNCNCFRCYMSYWVRWDSSPNRQIIHEILDGFEDQLIQQRANSKSKRERRRRGGHGHGCTNDVNRFEESSVVRHEMDELEAVEVSGGEICGGGDGGCGGEEKVEKGSMRRFVSFIGERIWGVWS</sequence>
<organism evidence="4 5">
    <name type="scientific">Protea cynaroides</name>
    <dbReference type="NCBI Taxonomy" id="273540"/>
    <lineage>
        <taxon>Eukaryota</taxon>
        <taxon>Viridiplantae</taxon>
        <taxon>Streptophyta</taxon>
        <taxon>Embryophyta</taxon>
        <taxon>Tracheophyta</taxon>
        <taxon>Spermatophyta</taxon>
        <taxon>Magnoliopsida</taxon>
        <taxon>Proteales</taxon>
        <taxon>Proteaceae</taxon>
        <taxon>Protea</taxon>
    </lineage>
</organism>
<proteinExistence type="inferred from homology"/>
<keyword evidence="3" id="KW-0732">Signal</keyword>
<protein>
    <recommendedName>
        <fullName evidence="6">GDSL esterase/lipase</fullName>
    </recommendedName>
</protein>
<keyword evidence="5" id="KW-1185">Reference proteome</keyword>
<comment type="caution">
    <text evidence="4">The sequence shown here is derived from an EMBL/GenBank/DDBJ whole genome shotgun (WGS) entry which is preliminary data.</text>
</comment>
<dbReference type="PANTHER" id="PTHR45642">
    <property type="entry name" value="GDSL ESTERASE/LIPASE EXL3"/>
    <property type="match status" value="1"/>
</dbReference>
<dbReference type="InterPro" id="IPR001087">
    <property type="entry name" value="GDSL"/>
</dbReference>
<evidence type="ECO:0000313" key="4">
    <source>
        <dbReference type="EMBL" id="KAJ4977403.1"/>
    </source>
</evidence>
<evidence type="ECO:0000256" key="1">
    <source>
        <dbReference type="ARBA" id="ARBA00008668"/>
    </source>
</evidence>
<name>A0A9Q0KV69_9MAGN</name>
<gene>
    <name evidence="4" type="ORF">NE237_002509</name>
</gene>
<dbReference type="EMBL" id="JAMYWD010000003">
    <property type="protein sequence ID" value="KAJ4977403.1"/>
    <property type="molecule type" value="Genomic_DNA"/>
</dbReference>
<feature type="region of interest" description="Disordered" evidence="2">
    <location>
        <begin position="418"/>
        <end position="438"/>
    </location>
</feature>
<dbReference type="Proteomes" id="UP001141806">
    <property type="component" value="Unassembled WGS sequence"/>
</dbReference>
<dbReference type="GO" id="GO:0016788">
    <property type="term" value="F:hydrolase activity, acting on ester bonds"/>
    <property type="evidence" value="ECO:0007669"/>
    <property type="project" value="InterPro"/>
</dbReference>
<dbReference type="Gene3D" id="3.40.50.1110">
    <property type="entry name" value="SGNH hydrolase"/>
    <property type="match status" value="1"/>
</dbReference>
<feature type="compositionally biased region" description="Basic residues" evidence="2">
    <location>
        <begin position="421"/>
        <end position="433"/>
    </location>
</feature>
<accession>A0A9Q0KV69</accession>
<evidence type="ECO:0000256" key="2">
    <source>
        <dbReference type="SAM" id="MobiDB-lite"/>
    </source>
</evidence>
<evidence type="ECO:0000313" key="5">
    <source>
        <dbReference type="Proteomes" id="UP001141806"/>
    </source>
</evidence>
<feature type="chain" id="PRO_5040418606" description="GDSL esterase/lipase" evidence="3">
    <location>
        <begin position="24"/>
        <end position="502"/>
    </location>
</feature>
<dbReference type="InterPro" id="IPR036514">
    <property type="entry name" value="SGNH_hydro_sf"/>
</dbReference>
<dbReference type="InterPro" id="IPR035669">
    <property type="entry name" value="SGNH_plant_lipase-like"/>
</dbReference>
<comment type="similarity">
    <text evidence="1">Belongs to the 'GDSL' lipolytic enzyme family.</text>
</comment>
<reference evidence="4" key="1">
    <citation type="journal article" date="2023" name="Plant J.">
        <title>The genome of the king protea, Protea cynaroides.</title>
        <authorList>
            <person name="Chang J."/>
            <person name="Duong T.A."/>
            <person name="Schoeman C."/>
            <person name="Ma X."/>
            <person name="Roodt D."/>
            <person name="Barker N."/>
            <person name="Li Z."/>
            <person name="Van de Peer Y."/>
            <person name="Mizrachi E."/>
        </authorList>
    </citation>
    <scope>NUCLEOTIDE SEQUENCE</scope>
    <source>
        <tissue evidence="4">Young leaves</tissue>
    </source>
</reference>
<feature type="region of interest" description="Disordered" evidence="2">
    <location>
        <begin position="352"/>
        <end position="373"/>
    </location>
</feature>
<dbReference type="InterPro" id="IPR050592">
    <property type="entry name" value="GDSL_lipolytic_enzyme"/>
</dbReference>
<dbReference type="CDD" id="cd01837">
    <property type="entry name" value="SGNH_plant_lipase_like"/>
    <property type="match status" value="1"/>
</dbReference>
<feature type="compositionally biased region" description="Polar residues" evidence="2">
    <location>
        <begin position="352"/>
        <end position="368"/>
    </location>
</feature>